<gene>
    <name evidence="2" type="ORF">FOY51_13415</name>
</gene>
<reference evidence="2 3" key="1">
    <citation type="submission" date="2019-07" db="EMBL/GenBank/DDBJ databases">
        <title>Rhodococcus cavernicolus sp. nov., isolated from a cave.</title>
        <authorList>
            <person name="Lee S.D."/>
        </authorList>
    </citation>
    <scope>NUCLEOTIDE SEQUENCE [LARGE SCALE GENOMIC DNA]</scope>
    <source>
        <strain evidence="2 3">C1-24</strain>
    </source>
</reference>
<accession>A0A5A7S9U7</accession>
<evidence type="ECO:0000313" key="2">
    <source>
        <dbReference type="EMBL" id="KAA0022676.1"/>
    </source>
</evidence>
<feature type="region of interest" description="Disordered" evidence="1">
    <location>
        <begin position="203"/>
        <end position="249"/>
    </location>
</feature>
<organism evidence="2 3">
    <name type="scientific">Antrihabitans cavernicola</name>
    <dbReference type="NCBI Taxonomy" id="2495913"/>
    <lineage>
        <taxon>Bacteria</taxon>
        <taxon>Bacillati</taxon>
        <taxon>Actinomycetota</taxon>
        <taxon>Actinomycetes</taxon>
        <taxon>Mycobacteriales</taxon>
        <taxon>Nocardiaceae</taxon>
        <taxon>Antrihabitans</taxon>
    </lineage>
</organism>
<feature type="compositionally biased region" description="Acidic residues" evidence="1">
    <location>
        <begin position="205"/>
        <end position="224"/>
    </location>
</feature>
<evidence type="ECO:0000313" key="3">
    <source>
        <dbReference type="Proteomes" id="UP000322244"/>
    </source>
</evidence>
<name>A0A5A7S9U7_9NOCA</name>
<feature type="compositionally biased region" description="Acidic residues" evidence="1">
    <location>
        <begin position="238"/>
        <end position="249"/>
    </location>
</feature>
<evidence type="ECO:0000256" key="1">
    <source>
        <dbReference type="SAM" id="MobiDB-lite"/>
    </source>
</evidence>
<dbReference type="Proteomes" id="UP000322244">
    <property type="component" value="Unassembled WGS sequence"/>
</dbReference>
<dbReference type="AlphaFoldDB" id="A0A5A7S9U7"/>
<comment type="caution">
    <text evidence="2">The sequence shown here is derived from an EMBL/GenBank/DDBJ whole genome shotgun (WGS) entry which is preliminary data.</text>
</comment>
<dbReference type="EMBL" id="VLNY01000005">
    <property type="protein sequence ID" value="KAA0022676.1"/>
    <property type="molecule type" value="Genomic_DNA"/>
</dbReference>
<feature type="compositionally biased region" description="Low complexity" evidence="1">
    <location>
        <begin position="225"/>
        <end position="237"/>
    </location>
</feature>
<protein>
    <submittedName>
        <fullName evidence="2">Primosomal protein</fullName>
    </submittedName>
</protein>
<sequence length="432" mass="46630">MAAGDIVPIELGLTDGDLVTLWAPRWREGDDEWEAFLGHEDDLYGFESIAELAAFIRTDDDNDLVEHPSWNVVSALSAAELEPDENFCFDLVGVPELAASDPDADTVTELEDTLNMVRNIGEVCELDKVIRFFSNNPILGALPGGVNAFGGREGEALWDQIGSAISKDWDQVLDAIDTIVKTPDVDKSAIAVAEAELLAAGENTVDADDVADESDDDEDHDADETAVGAAGAAAVGADADDEDDLDDEEDDSFWHAVGIDPIKIITSAQTYYTLRCYLDDDPIFLGTKGAITVFTSERALARYLADNHDHDLSKVSTYSDVQTAAVDGSLEVEVTDENVYVLTGLADDLASGPDAIDAEQLDLAVELFTDAADYADDDSVEQALAPSAPLGWYVSFALNPDPTRMAPSPPFDTEADAWRALDREFEARLQPR</sequence>
<keyword evidence="3" id="KW-1185">Reference proteome</keyword>
<dbReference type="OrthoDB" id="3350465at2"/>
<proteinExistence type="predicted"/>
<dbReference type="RefSeq" id="WP_149430731.1">
    <property type="nucleotide sequence ID" value="NZ_VLNY01000005.1"/>
</dbReference>